<name>A0A0F3MAI1_ORITS</name>
<reference evidence="1 3" key="1">
    <citation type="submission" date="2015-02" db="EMBL/GenBank/DDBJ databases">
        <title>Genome Sequencing of Rickettsiales.</title>
        <authorList>
            <person name="Daugherty S.C."/>
            <person name="Su Q."/>
            <person name="Abolude K."/>
            <person name="Beier-Sexton M."/>
            <person name="Carlyon J.A."/>
            <person name="Carter R."/>
            <person name="Day N.P."/>
            <person name="Dumler S.J."/>
            <person name="Dyachenko V."/>
            <person name="Godinez A."/>
            <person name="Kurtti T.J."/>
            <person name="Lichay M."/>
            <person name="Mullins K.E."/>
            <person name="Ott S."/>
            <person name="Pappas-Brown V."/>
            <person name="Paris D.H."/>
            <person name="Patel P."/>
            <person name="Richards A.L."/>
            <person name="Sadzewicz L."/>
            <person name="Sears K."/>
            <person name="Seidman D."/>
            <person name="Sengamalay N."/>
            <person name="Stenos J."/>
            <person name="Tallon L.J."/>
            <person name="Vincent G."/>
            <person name="Fraser C.M."/>
            <person name="Munderloh U."/>
            <person name="Dunning-Hotopp J.C."/>
        </authorList>
    </citation>
    <scope>NUCLEOTIDE SEQUENCE [LARGE SCALE GENOMIC DNA]</scope>
    <source>
        <strain evidence="1 3">Gilliam</strain>
    </source>
</reference>
<organism evidence="1 3">
    <name type="scientific">Orientia tsutsugamushi str. Gilliam</name>
    <dbReference type="NCBI Taxonomy" id="1359184"/>
    <lineage>
        <taxon>Bacteria</taxon>
        <taxon>Pseudomonadati</taxon>
        <taxon>Pseudomonadota</taxon>
        <taxon>Alphaproteobacteria</taxon>
        <taxon>Rickettsiales</taxon>
        <taxon>Rickettsiaceae</taxon>
        <taxon>Rickettsieae</taxon>
        <taxon>Orientia</taxon>
    </lineage>
</organism>
<dbReference type="Proteomes" id="UP000033769">
    <property type="component" value="Unassembled WGS sequence"/>
</dbReference>
<dbReference type="AlphaFoldDB" id="A0A0F3MAI1"/>
<evidence type="ECO:0000313" key="1">
    <source>
        <dbReference type="EMBL" id="KJV52636.1"/>
    </source>
</evidence>
<keyword evidence="4" id="KW-1185">Reference proteome</keyword>
<evidence type="ECO:0000313" key="2">
    <source>
        <dbReference type="EMBL" id="SPR12049.1"/>
    </source>
</evidence>
<dbReference type="PATRIC" id="fig|1359184.3.peg.654"/>
<accession>A0A0F3MAI1</accession>
<evidence type="ECO:0000313" key="3">
    <source>
        <dbReference type="Proteomes" id="UP000033769"/>
    </source>
</evidence>
<dbReference type="EMBL" id="LANO01000019">
    <property type="protein sequence ID" value="KJV52636.1"/>
    <property type="molecule type" value="Genomic_DNA"/>
</dbReference>
<protein>
    <submittedName>
        <fullName evidence="1">Uncharacterized protein</fullName>
    </submittedName>
</protein>
<proteinExistence type="predicted"/>
<dbReference type="EMBL" id="LS398551">
    <property type="protein sequence ID" value="SPR12049.1"/>
    <property type="molecule type" value="Genomic_DNA"/>
</dbReference>
<dbReference type="Proteomes" id="UP000244959">
    <property type="component" value="Chromosome I"/>
</dbReference>
<evidence type="ECO:0000313" key="4">
    <source>
        <dbReference type="Proteomes" id="UP000244959"/>
    </source>
</evidence>
<reference evidence="2" key="2">
    <citation type="submission" date="2018-03" db="EMBL/GenBank/DDBJ databases">
        <authorList>
            <person name="Keele B.F."/>
        </authorList>
    </citation>
    <scope>NUCLEOTIDE SEQUENCE [LARGE SCALE GENOMIC DNA]</scope>
    <source>
        <strain evidence="2">Gilliam</strain>
    </source>
</reference>
<gene>
    <name evidence="2" type="ORF">GILLIAM_02426</name>
    <name evidence="1" type="ORF">OTSGILL_1361</name>
</gene>
<reference evidence="4" key="3">
    <citation type="submission" date="2018-03" db="EMBL/GenBank/DDBJ databases">
        <authorList>
            <person name="Batty M. E."/>
            <person name="Batty M E."/>
        </authorList>
    </citation>
    <scope>NUCLEOTIDE SEQUENCE [LARGE SCALE GENOMIC DNA]</scope>
    <source>
        <strain evidence="4">Gilliam</strain>
    </source>
</reference>
<sequence length="75" mass="8577">MLQMADFFREIDKKVMQVICTDFSNGNEIPVKKKTVPTKPTSNNYSQKNVNSRLEALLKNKLICNMRSIKSAAKK</sequence>